<dbReference type="PROSITE" id="PS51186">
    <property type="entry name" value="GNAT"/>
    <property type="match status" value="1"/>
</dbReference>
<gene>
    <name evidence="4" type="ORF">JOC74_002034</name>
</gene>
<dbReference type="Pfam" id="PF00583">
    <property type="entry name" value="Acetyltransf_1"/>
    <property type="match status" value="1"/>
</dbReference>
<reference evidence="4 5" key="1">
    <citation type="submission" date="2021-01" db="EMBL/GenBank/DDBJ databases">
        <title>Genomic Encyclopedia of Type Strains, Phase IV (KMG-IV): sequencing the most valuable type-strain genomes for metagenomic binning, comparative biology and taxonomic classification.</title>
        <authorList>
            <person name="Goeker M."/>
        </authorList>
    </citation>
    <scope>NUCLEOTIDE SEQUENCE [LARGE SCALE GENOMIC DNA]</scope>
    <source>
        <strain evidence="4 5">DSM 103394</strain>
    </source>
</reference>
<evidence type="ECO:0000256" key="2">
    <source>
        <dbReference type="ARBA" id="ARBA00023315"/>
    </source>
</evidence>
<name>A0ABS4CVI2_9BACI</name>
<proteinExistence type="predicted"/>
<keyword evidence="1" id="KW-0808">Transferase</keyword>
<organism evidence="4 5">
    <name type="scientific">Bacillus capparidis</name>
    <dbReference type="NCBI Taxonomy" id="1840411"/>
    <lineage>
        <taxon>Bacteria</taxon>
        <taxon>Bacillati</taxon>
        <taxon>Bacillota</taxon>
        <taxon>Bacilli</taxon>
        <taxon>Bacillales</taxon>
        <taxon>Bacillaceae</taxon>
        <taxon>Bacillus</taxon>
    </lineage>
</organism>
<keyword evidence="5" id="KW-1185">Reference proteome</keyword>
<evidence type="ECO:0000313" key="4">
    <source>
        <dbReference type="EMBL" id="MBP1081541.1"/>
    </source>
</evidence>
<dbReference type="InterPro" id="IPR000182">
    <property type="entry name" value="GNAT_dom"/>
</dbReference>
<evidence type="ECO:0000259" key="3">
    <source>
        <dbReference type="PROSITE" id="PS51186"/>
    </source>
</evidence>
<comment type="caution">
    <text evidence="4">The sequence shown here is derived from an EMBL/GenBank/DDBJ whole genome shotgun (WGS) entry which is preliminary data.</text>
</comment>
<sequence length="162" mass="18285">MEKFRSAEVSDAKILLDLTQRAYRPIRELGITFDTAYADLDFVKKNIKDNLCFILESEEGEVLGTISLRMPWGDHPGPFGVPHIWWFAVDPLVGGSGVGSKLLKWCEESVVRDLLKSPAVSLGTADNHPWLVQMYEQRGYRILSRRDSGKGYGIVSMKKELL</sequence>
<dbReference type="Proteomes" id="UP000674416">
    <property type="component" value="Unassembled WGS sequence"/>
</dbReference>
<dbReference type="PANTHER" id="PTHR43800:SF1">
    <property type="entry name" value="PEPTIDYL-LYSINE N-ACETYLTRANSFERASE YJAB"/>
    <property type="match status" value="1"/>
</dbReference>
<dbReference type="PANTHER" id="PTHR43800">
    <property type="entry name" value="PEPTIDYL-LYSINE N-ACETYLTRANSFERASE YJAB"/>
    <property type="match status" value="1"/>
</dbReference>
<keyword evidence="2" id="KW-0012">Acyltransferase</keyword>
<accession>A0ABS4CVI2</accession>
<dbReference type="EMBL" id="JAFDST010000002">
    <property type="protein sequence ID" value="MBP1081541.1"/>
    <property type="molecule type" value="Genomic_DNA"/>
</dbReference>
<dbReference type="CDD" id="cd04301">
    <property type="entry name" value="NAT_SF"/>
    <property type="match status" value="1"/>
</dbReference>
<feature type="domain" description="N-acetyltransferase" evidence="3">
    <location>
        <begin position="2"/>
        <end position="162"/>
    </location>
</feature>
<dbReference type="InterPro" id="IPR016181">
    <property type="entry name" value="Acyl_CoA_acyltransferase"/>
</dbReference>
<dbReference type="RefSeq" id="WP_211086137.1">
    <property type="nucleotide sequence ID" value="NZ_JAFDST010000002.1"/>
</dbReference>
<evidence type="ECO:0000313" key="5">
    <source>
        <dbReference type="Proteomes" id="UP000674416"/>
    </source>
</evidence>
<dbReference type="Gene3D" id="3.40.630.30">
    <property type="match status" value="1"/>
</dbReference>
<protein>
    <submittedName>
        <fullName evidence="4">Ribosomal protein S18 acetylase RimI-like enzyme</fullName>
    </submittedName>
</protein>
<dbReference type="SUPFAM" id="SSF55729">
    <property type="entry name" value="Acyl-CoA N-acyltransferases (Nat)"/>
    <property type="match status" value="1"/>
</dbReference>
<evidence type="ECO:0000256" key="1">
    <source>
        <dbReference type="ARBA" id="ARBA00022679"/>
    </source>
</evidence>